<dbReference type="SUPFAM" id="SSF50129">
    <property type="entry name" value="GroES-like"/>
    <property type="match status" value="1"/>
</dbReference>
<evidence type="ECO:0000256" key="2">
    <source>
        <dbReference type="ARBA" id="ARBA00023002"/>
    </source>
</evidence>
<evidence type="ECO:0000256" key="1">
    <source>
        <dbReference type="ARBA" id="ARBA00008072"/>
    </source>
</evidence>
<accession>A0ABR3ZFS0</accession>
<dbReference type="Gene3D" id="3.40.50.720">
    <property type="entry name" value="NAD(P)-binding Rossmann-like Domain"/>
    <property type="match status" value="1"/>
</dbReference>
<sequence>MSSSIPSTTRALVVRSKGEIVLEQAVPTPKLRDDYLLVRTTAVALNPTDWKTADFLIGGDPSGTRVGCDYAGVVVAVGSKVTQPFKVGDRIAGGAHGSNQVQKEDGAFADYIAAKPDLAFKIPDFMSDEDAASLPLGTTTVGQGFYQGLKLATPENPLKTPENILIYGGATATGILGIQFAKLSGYRVLVTASPKNAEYLKSLGADEVIDYHDTDAALANIKTALNGGALRYAWDCISYVETAQFCAKALALTPASLAEGPGSLQYYQLLFNPFEPLKEIDPRIDGGMTLYYTAFGEYFEKWMPFEASSTDLQFARQFWESTRKLINDGKLKPARTYVNRGGADLEGVLVGLKELKGDKVSGGKLVYTIKQ</sequence>
<dbReference type="Proteomes" id="UP001583186">
    <property type="component" value="Unassembled WGS sequence"/>
</dbReference>
<dbReference type="EMBL" id="JAWCUI010000012">
    <property type="protein sequence ID" value="KAL1899506.1"/>
    <property type="molecule type" value="Genomic_DNA"/>
</dbReference>
<dbReference type="Pfam" id="PF08240">
    <property type="entry name" value="ADH_N"/>
    <property type="match status" value="1"/>
</dbReference>
<dbReference type="InterPro" id="IPR020843">
    <property type="entry name" value="ER"/>
</dbReference>
<name>A0ABR3ZFS0_9PEZI</name>
<comment type="similarity">
    <text evidence="1">Belongs to the zinc-containing alcohol dehydrogenase family.</text>
</comment>
<keyword evidence="2" id="KW-0560">Oxidoreductase</keyword>
<dbReference type="SMART" id="SM00829">
    <property type="entry name" value="PKS_ER"/>
    <property type="match status" value="1"/>
</dbReference>
<dbReference type="CDD" id="cd08249">
    <property type="entry name" value="enoyl_reductase_like"/>
    <property type="match status" value="1"/>
</dbReference>
<dbReference type="PANTHER" id="PTHR45348">
    <property type="entry name" value="HYPOTHETICAL OXIDOREDUCTASE (EUROFUNG)"/>
    <property type="match status" value="1"/>
</dbReference>
<evidence type="ECO:0000313" key="4">
    <source>
        <dbReference type="EMBL" id="KAL1899506.1"/>
    </source>
</evidence>
<evidence type="ECO:0000313" key="5">
    <source>
        <dbReference type="Proteomes" id="UP001583186"/>
    </source>
</evidence>
<reference evidence="4 5" key="1">
    <citation type="journal article" date="2024" name="IMA Fungus">
        <title>IMA Genome - F19 : A genome assembly and annotation guide to empower mycologists, including annotated draft genome sequences of Ceratocystis pirilliformis, Diaporthe australafricana, Fusarium ophioides, Paecilomyces lecythidis, and Sporothrix stenoceras.</title>
        <authorList>
            <person name="Aylward J."/>
            <person name="Wilson A.M."/>
            <person name="Visagie C.M."/>
            <person name="Spraker J."/>
            <person name="Barnes I."/>
            <person name="Buitendag C."/>
            <person name="Ceriani C."/>
            <person name="Del Mar Angel L."/>
            <person name="du Plessis D."/>
            <person name="Fuchs T."/>
            <person name="Gasser K."/>
            <person name="Kramer D."/>
            <person name="Li W."/>
            <person name="Munsamy K."/>
            <person name="Piso A."/>
            <person name="Price J.L."/>
            <person name="Sonnekus B."/>
            <person name="Thomas C."/>
            <person name="van der Nest A."/>
            <person name="van Dijk A."/>
            <person name="van Heerden A."/>
            <person name="van Vuuren N."/>
            <person name="Yilmaz N."/>
            <person name="Duong T.A."/>
            <person name="van der Merwe N.A."/>
            <person name="Wingfield M.J."/>
            <person name="Wingfield B.D."/>
        </authorList>
    </citation>
    <scope>NUCLEOTIDE SEQUENCE [LARGE SCALE GENOMIC DNA]</scope>
    <source>
        <strain evidence="4 5">CMW 5346</strain>
    </source>
</reference>
<proteinExistence type="inferred from homology"/>
<dbReference type="InterPro" id="IPR013154">
    <property type="entry name" value="ADH-like_N"/>
</dbReference>
<evidence type="ECO:0000259" key="3">
    <source>
        <dbReference type="SMART" id="SM00829"/>
    </source>
</evidence>
<keyword evidence="5" id="KW-1185">Reference proteome</keyword>
<dbReference type="SUPFAM" id="SSF51735">
    <property type="entry name" value="NAD(P)-binding Rossmann-fold domains"/>
    <property type="match status" value="1"/>
</dbReference>
<feature type="domain" description="Enoyl reductase (ER)" evidence="3">
    <location>
        <begin position="18"/>
        <end position="367"/>
    </location>
</feature>
<gene>
    <name evidence="4" type="ORF">Sste5346_002905</name>
</gene>
<dbReference type="InterPro" id="IPR013149">
    <property type="entry name" value="ADH-like_C"/>
</dbReference>
<dbReference type="InterPro" id="IPR047122">
    <property type="entry name" value="Trans-enoyl_RdTase-like"/>
</dbReference>
<protein>
    <submittedName>
        <fullName evidence="4">Secondary metabolism biosynthetic enzyme</fullName>
    </submittedName>
</protein>
<dbReference type="PANTHER" id="PTHR45348:SF2">
    <property type="entry name" value="ZINC-TYPE ALCOHOL DEHYDROGENASE-LIKE PROTEIN C2E1P3.01"/>
    <property type="match status" value="1"/>
</dbReference>
<dbReference type="Gene3D" id="3.90.180.10">
    <property type="entry name" value="Medium-chain alcohol dehydrogenases, catalytic domain"/>
    <property type="match status" value="1"/>
</dbReference>
<dbReference type="InterPro" id="IPR036291">
    <property type="entry name" value="NAD(P)-bd_dom_sf"/>
</dbReference>
<dbReference type="Pfam" id="PF00107">
    <property type="entry name" value="ADH_zinc_N"/>
    <property type="match status" value="1"/>
</dbReference>
<dbReference type="InterPro" id="IPR011032">
    <property type="entry name" value="GroES-like_sf"/>
</dbReference>
<organism evidence="4 5">
    <name type="scientific">Sporothrix stenoceras</name>
    <dbReference type="NCBI Taxonomy" id="5173"/>
    <lineage>
        <taxon>Eukaryota</taxon>
        <taxon>Fungi</taxon>
        <taxon>Dikarya</taxon>
        <taxon>Ascomycota</taxon>
        <taxon>Pezizomycotina</taxon>
        <taxon>Sordariomycetes</taxon>
        <taxon>Sordariomycetidae</taxon>
        <taxon>Ophiostomatales</taxon>
        <taxon>Ophiostomataceae</taxon>
        <taxon>Sporothrix</taxon>
    </lineage>
</organism>
<comment type="caution">
    <text evidence="4">The sequence shown here is derived from an EMBL/GenBank/DDBJ whole genome shotgun (WGS) entry which is preliminary data.</text>
</comment>